<sequence>MNRAPTALNMPFDIARINEVIHGRVRLGIMTLLVARGGIEFKALRDFLSLTDGNLSTHLRKLEDAGYIVQEKTFVGRKPLTSIALTETGRVAFLQYLDAMRVLLRDEDGIRDQLDES</sequence>
<keyword evidence="3" id="KW-1185">Reference proteome</keyword>
<accession>A0A4Y3TMK2</accession>
<dbReference type="Gene3D" id="1.10.10.10">
    <property type="entry name" value="Winged helix-like DNA-binding domain superfamily/Winged helix DNA-binding domain"/>
    <property type="match status" value="1"/>
</dbReference>
<reference evidence="2 3" key="1">
    <citation type="submission" date="2019-06" db="EMBL/GenBank/DDBJ databases">
        <title>Whole genome shotgun sequence of Acetobacter orleanensis NBRC 13752.</title>
        <authorList>
            <person name="Hosoyama A."/>
            <person name="Uohara A."/>
            <person name="Ohji S."/>
            <person name="Ichikawa N."/>
        </authorList>
    </citation>
    <scope>NUCLEOTIDE SEQUENCE [LARGE SCALE GENOMIC DNA]</scope>
    <source>
        <strain evidence="2 3">NBRC 13752</strain>
    </source>
</reference>
<feature type="domain" description="Winged helix DNA-binding" evidence="1">
    <location>
        <begin position="25"/>
        <end position="103"/>
    </location>
</feature>
<dbReference type="EMBL" id="BJMU01000007">
    <property type="protein sequence ID" value="GEB83082.1"/>
    <property type="molecule type" value="Genomic_DNA"/>
</dbReference>
<dbReference type="AlphaFoldDB" id="A0A4Y3TMK2"/>
<evidence type="ECO:0000259" key="1">
    <source>
        <dbReference type="Pfam" id="PF13601"/>
    </source>
</evidence>
<dbReference type="InterPro" id="IPR027395">
    <property type="entry name" value="WH_DNA-bd_dom"/>
</dbReference>
<dbReference type="PANTHER" id="PTHR37318">
    <property type="entry name" value="BSL7504 PROTEIN"/>
    <property type="match status" value="1"/>
</dbReference>
<comment type="caution">
    <text evidence="2">The sequence shown here is derived from an EMBL/GenBank/DDBJ whole genome shotgun (WGS) entry which is preliminary data.</text>
</comment>
<dbReference type="CDD" id="cd00090">
    <property type="entry name" value="HTH_ARSR"/>
    <property type="match status" value="1"/>
</dbReference>
<dbReference type="InterPro" id="IPR036388">
    <property type="entry name" value="WH-like_DNA-bd_sf"/>
</dbReference>
<dbReference type="Pfam" id="PF13601">
    <property type="entry name" value="HTH_34"/>
    <property type="match status" value="1"/>
</dbReference>
<name>A0A4Y3TMK2_9PROT</name>
<gene>
    <name evidence="2" type="ORF">AOR01nite_15590</name>
</gene>
<evidence type="ECO:0000313" key="2">
    <source>
        <dbReference type="EMBL" id="GEB83082.1"/>
    </source>
</evidence>
<dbReference type="GO" id="GO:0006355">
    <property type="term" value="P:regulation of DNA-templated transcription"/>
    <property type="evidence" value="ECO:0007669"/>
    <property type="project" value="UniProtKB-ARBA"/>
</dbReference>
<organism evidence="2 3">
    <name type="scientific">Acetobacter orleanensis</name>
    <dbReference type="NCBI Taxonomy" id="104099"/>
    <lineage>
        <taxon>Bacteria</taxon>
        <taxon>Pseudomonadati</taxon>
        <taxon>Pseudomonadota</taxon>
        <taxon>Alphaproteobacteria</taxon>
        <taxon>Acetobacterales</taxon>
        <taxon>Acetobacteraceae</taxon>
        <taxon>Acetobacter</taxon>
    </lineage>
</organism>
<dbReference type="InterPro" id="IPR011991">
    <property type="entry name" value="ArsR-like_HTH"/>
</dbReference>
<protein>
    <submittedName>
        <fullName evidence="2">Transcriptional regulator</fullName>
    </submittedName>
</protein>
<proteinExistence type="predicted"/>
<dbReference type="PANTHER" id="PTHR37318:SF1">
    <property type="entry name" value="BSL7504 PROTEIN"/>
    <property type="match status" value="1"/>
</dbReference>
<evidence type="ECO:0000313" key="3">
    <source>
        <dbReference type="Proteomes" id="UP000317617"/>
    </source>
</evidence>
<dbReference type="RefSeq" id="WP_244463283.1">
    <property type="nucleotide sequence ID" value="NZ_BJMU01000007.1"/>
</dbReference>
<dbReference type="InterPro" id="IPR036390">
    <property type="entry name" value="WH_DNA-bd_sf"/>
</dbReference>
<dbReference type="SUPFAM" id="SSF46785">
    <property type="entry name" value="Winged helix' DNA-binding domain"/>
    <property type="match status" value="1"/>
</dbReference>
<dbReference type="Proteomes" id="UP000317617">
    <property type="component" value="Unassembled WGS sequence"/>
</dbReference>
<dbReference type="STRING" id="104099.AD949_02295"/>